<dbReference type="PANTHER" id="PTHR32493">
    <property type="entry name" value="SUSHI DOMAIN-CONTAINING PROTEIN 5"/>
    <property type="match status" value="1"/>
</dbReference>
<dbReference type="GO" id="GO:0005540">
    <property type="term" value="F:hyaluronic acid binding"/>
    <property type="evidence" value="ECO:0007669"/>
    <property type="project" value="InterPro"/>
</dbReference>
<dbReference type="Gene3D" id="2.10.70.10">
    <property type="entry name" value="Complement Module, domain 1"/>
    <property type="match status" value="1"/>
</dbReference>
<feature type="region of interest" description="Disordered" evidence="5">
    <location>
        <begin position="536"/>
        <end position="578"/>
    </location>
</feature>
<feature type="compositionally biased region" description="Basic and acidic residues" evidence="5">
    <location>
        <begin position="299"/>
        <end position="321"/>
    </location>
</feature>
<organism evidence="9 10">
    <name type="scientific">Astyanax mexicanus</name>
    <name type="common">Blind cave fish</name>
    <name type="synonym">Astyanax fasciatus mexicanus</name>
    <dbReference type="NCBI Taxonomy" id="7994"/>
    <lineage>
        <taxon>Eukaryota</taxon>
        <taxon>Metazoa</taxon>
        <taxon>Chordata</taxon>
        <taxon>Craniata</taxon>
        <taxon>Vertebrata</taxon>
        <taxon>Euteleostomi</taxon>
        <taxon>Actinopterygii</taxon>
        <taxon>Neopterygii</taxon>
        <taxon>Teleostei</taxon>
        <taxon>Ostariophysi</taxon>
        <taxon>Characiformes</taxon>
        <taxon>Characoidei</taxon>
        <taxon>Acestrorhamphidae</taxon>
        <taxon>Acestrorhamphinae</taxon>
        <taxon>Astyanax</taxon>
    </lineage>
</organism>
<evidence type="ECO:0000256" key="3">
    <source>
        <dbReference type="ARBA" id="ARBA00023157"/>
    </source>
</evidence>
<proteinExistence type="predicted"/>
<dbReference type="Bgee" id="ENSAMXG00000020553">
    <property type="expression patterns" value="Expressed in bone element and 1 other cell type or tissue"/>
</dbReference>
<sequence>MAHLSGRALALLPCVLAFVAWFSRLTLADGRVFLLELRNGSNGGYEEASQACEAQDARLASGMELRHAVVECSFSACTQGWLTGPSIGTTVCRSMAGSLRAVNMRVENVTETSERLAAFCVKDTGAPCGSPPSFPNTHLQGRTGLELGDELLYACNPGYTLPNGETAFSLLCDSCGEWYGLVQLCVKDGAEAFIDYEDKLPDDHQLYEGLEEVHRVSLRPQVTEITNHEEAEDSTPEPEQGKPVAVEKDERTDEEDPGVFLTEPPVSQVSQKHMFWFPSEAFHEDEHPFVSTETPIKAPTKDENYITAKTDDRQPIDTEKTAEEDDGDLTHEPATDEPVGHSVGSTEESWLDGYPIPQEEEKAGQGSTDEGGPGGDAESDHSKVDGFESVTESPEEATVGGVIHDHLEEETEDTSVKPEGHDEEDQGTKFVTEGHEENPFVGVFDGHDEETYHRVTEAPEGTFPDGGTDLSGGTHIVTEEPMAEEMDGGVKSPSEDMETKDVSDSSKDIFHGVTDTANDIEMSPTSLTSLTQITASLDHDKTHNKRPAPYTPGSAPENVSTSQDGMGFEHTITPSGMAPLDTTPTQDVHIVSNVATPTVSVSWETKDHGPFLEKSPTIKEDVSTESYDDQSVIEGDRDRSLDQKEKAEDGACGEEPCKVAGRGPTIAAIIVGIVAALVGLALGVWCYKKRQQKSSHYQLNGTNRQTQCIELQQTV</sequence>
<feature type="compositionally biased region" description="Basic and acidic residues" evidence="5">
    <location>
        <begin position="607"/>
        <end position="622"/>
    </location>
</feature>
<reference evidence="10" key="2">
    <citation type="journal article" date="2014" name="Nat. Commun.">
        <title>The cavefish genome reveals candidate genes for eye loss.</title>
        <authorList>
            <person name="McGaugh S.E."/>
            <person name="Gross J.B."/>
            <person name="Aken B."/>
            <person name="Blin M."/>
            <person name="Borowsky R."/>
            <person name="Chalopin D."/>
            <person name="Hinaux H."/>
            <person name="Jeffery W.R."/>
            <person name="Keene A."/>
            <person name="Ma L."/>
            <person name="Minx P."/>
            <person name="Murphy D."/>
            <person name="O'Quin K.E."/>
            <person name="Retaux S."/>
            <person name="Rohner N."/>
            <person name="Searle S.M."/>
            <person name="Stahl B.A."/>
            <person name="Tabin C."/>
            <person name="Volff J.N."/>
            <person name="Yoshizawa M."/>
            <person name="Warren W.C."/>
        </authorList>
    </citation>
    <scope>NUCLEOTIDE SEQUENCE [LARGE SCALE GENOMIC DNA]</scope>
    <source>
        <strain evidence="10">female</strain>
    </source>
</reference>
<dbReference type="CDD" id="cd00033">
    <property type="entry name" value="CCP"/>
    <property type="match status" value="1"/>
</dbReference>
<feature type="transmembrane region" description="Helical" evidence="6">
    <location>
        <begin position="666"/>
        <end position="687"/>
    </location>
</feature>
<dbReference type="PANTHER" id="PTHR32493:SF0">
    <property type="entry name" value="SUSHI DOMAIN-CONTAINING PROTEIN 5"/>
    <property type="match status" value="1"/>
</dbReference>
<evidence type="ECO:0000313" key="9">
    <source>
        <dbReference type="Ensembl" id="ENSAMXP00000031010.1"/>
    </source>
</evidence>
<protein>
    <submittedName>
        <fullName evidence="9">Sushi domain containing 5</fullName>
    </submittedName>
</protein>
<dbReference type="PROSITE" id="PS50923">
    <property type="entry name" value="SUSHI"/>
    <property type="match status" value="1"/>
</dbReference>
<evidence type="ECO:0000256" key="2">
    <source>
        <dbReference type="ARBA" id="ARBA00022729"/>
    </source>
</evidence>
<dbReference type="FunFam" id="2.10.70.10:FF:000050">
    <property type="entry name" value="sushi domain-containing protein 5"/>
    <property type="match status" value="1"/>
</dbReference>
<dbReference type="Pfam" id="PF00084">
    <property type="entry name" value="Sushi"/>
    <property type="match status" value="1"/>
</dbReference>
<keyword evidence="1 4" id="KW-0768">Sushi</keyword>
<dbReference type="InterPro" id="IPR035976">
    <property type="entry name" value="Sushi/SCR/CCP_sf"/>
</dbReference>
<keyword evidence="2" id="KW-0732">Signal</keyword>
<keyword evidence="6" id="KW-0812">Transmembrane</keyword>
<dbReference type="InterPro" id="IPR000436">
    <property type="entry name" value="Sushi_SCR_CCP_dom"/>
</dbReference>
<dbReference type="GO" id="GO:0007155">
    <property type="term" value="P:cell adhesion"/>
    <property type="evidence" value="ECO:0007669"/>
    <property type="project" value="InterPro"/>
</dbReference>
<evidence type="ECO:0000256" key="1">
    <source>
        <dbReference type="ARBA" id="ARBA00022659"/>
    </source>
</evidence>
<dbReference type="InParanoid" id="A0A3B1IN84"/>
<feature type="compositionally biased region" description="Basic and acidic residues" evidence="5">
    <location>
        <begin position="634"/>
        <end position="649"/>
    </location>
</feature>
<dbReference type="SUPFAM" id="SSF56436">
    <property type="entry name" value="C-type lectin-like"/>
    <property type="match status" value="1"/>
</dbReference>
<dbReference type="SMART" id="SM00445">
    <property type="entry name" value="LINK"/>
    <property type="match status" value="1"/>
</dbReference>
<dbReference type="Pfam" id="PF00193">
    <property type="entry name" value="Xlink"/>
    <property type="match status" value="1"/>
</dbReference>
<keyword evidence="6" id="KW-1133">Transmembrane helix</keyword>
<evidence type="ECO:0000313" key="10">
    <source>
        <dbReference type="Proteomes" id="UP000018467"/>
    </source>
</evidence>
<evidence type="ECO:0000259" key="8">
    <source>
        <dbReference type="PROSITE" id="PS50963"/>
    </source>
</evidence>
<dbReference type="InterPro" id="IPR053298">
    <property type="entry name" value="Sushi_domain_protein"/>
</dbReference>
<dbReference type="Proteomes" id="UP000018467">
    <property type="component" value="Unassembled WGS sequence"/>
</dbReference>
<feature type="compositionally biased region" description="Basic and acidic residues" evidence="5">
    <location>
        <begin position="493"/>
        <end position="507"/>
    </location>
</feature>
<dbReference type="GeneTree" id="ENSGT00390000009163"/>
<name>A0A3B1IN84_ASTMX</name>
<dbReference type="InterPro" id="IPR016187">
    <property type="entry name" value="CTDL_fold"/>
</dbReference>
<feature type="region of interest" description="Disordered" evidence="5">
    <location>
        <begin position="483"/>
        <end position="507"/>
    </location>
</feature>
<keyword evidence="10" id="KW-1185">Reference proteome</keyword>
<dbReference type="Ensembl" id="ENSAMXT00000049244.1">
    <property type="protein sequence ID" value="ENSAMXP00000031010.1"/>
    <property type="gene ID" value="ENSAMXG00000020553.2"/>
</dbReference>
<dbReference type="STRING" id="7994.ENSAMXP00000031010"/>
<keyword evidence="3" id="KW-1015">Disulfide bond</keyword>
<feature type="domain" description="Sushi" evidence="7">
    <location>
        <begin position="126"/>
        <end position="187"/>
    </location>
</feature>
<evidence type="ECO:0000256" key="4">
    <source>
        <dbReference type="PROSITE-ProRule" id="PRU00302"/>
    </source>
</evidence>
<evidence type="ECO:0000256" key="5">
    <source>
        <dbReference type="SAM" id="MobiDB-lite"/>
    </source>
</evidence>
<reference evidence="9" key="4">
    <citation type="submission" date="2025-09" db="UniProtKB">
        <authorList>
            <consortium name="Ensembl"/>
        </authorList>
    </citation>
    <scope>IDENTIFICATION</scope>
</reference>
<dbReference type="SMART" id="SM00032">
    <property type="entry name" value="CCP"/>
    <property type="match status" value="1"/>
</dbReference>
<dbReference type="InterPro" id="IPR000538">
    <property type="entry name" value="Link_dom"/>
</dbReference>
<dbReference type="CDD" id="cd12094">
    <property type="entry name" value="TM_ErbB2"/>
    <property type="match status" value="1"/>
</dbReference>
<evidence type="ECO:0000259" key="7">
    <source>
        <dbReference type="PROSITE" id="PS50923"/>
    </source>
</evidence>
<feature type="region of interest" description="Disordered" evidence="5">
    <location>
        <begin position="286"/>
        <end position="440"/>
    </location>
</feature>
<feature type="domain" description="Link" evidence="8">
    <location>
        <begin position="31"/>
        <end position="122"/>
    </location>
</feature>
<feature type="region of interest" description="Disordered" evidence="5">
    <location>
        <begin position="607"/>
        <end position="651"/>
    </location>
</feature>
<dbReference type="GO" id="GO:0007219">
    <property type="term" value="P:Notch signaling pathway"/>
    <property type="evidence" value="ECO:0007669"/>
    <property type="project" value="TreeGrafter"/>
</dbReference>
<feature type="region of interest" description="Disordered" evidence="5">
    <location>
        <begin position="227"/>
        <end position="265"/>
    </location>
</feature>
<evidence type="ECO:0000256" key="6">
    <source>
        <dbReference type="SAM" id="Phobius"/>
    </source>
</evidence>
<comment type="caution">
    <text evidence="4">Lacks conserved residue(s) required for the propagation of feature annotation.</text>
</comment>
<reference evidence="10" key="1">
    <citation type="submission" date="2013-03" db="EMBL/GenBank/DDBJ databases">
        <authorList>
            <person name="Jeffery W."/>
            <person name="Warren W."/>
            <person name="Wilson R.K."/>
        </authorList>
    </citation>
    <scope>NUCLEOTIDE SEQUENCE</scope>
    <source>
        <strain evidence="10">female</strain>
    </source>
</reference>
<keyword evidence="6" id="KW-0472">Membrane</keyword>
<reference evidence="9" key="3">
    <citation type="submission" date="2025-08" db="UniProtKB">
        <authorList>
            <consortium name="Ensembl"/>
        </authorList>
    </citation>
    <scope>IDENTIFICATION</scope>
</reference>
<dbReference type="InterPro" id="IPR016186">
    <property type="entry name" value="C-type_lectin-like/link_sf"/>
</dbReference>
<dbReference type="SUPFAM" id="SSF57535">
    <property type="entry name" value="Complement control module/SCR domain"/>
    <property type="match status" value="1"/>
</dbReference>
<dbReference type="PROSITE" id="PS50963">
    <property type="entry name" value="LINK_2"/>
    <property type="match status" value="1"/>
</dbReference>
<dbReference type="Gene3D" id="3.10.100.10">
    <property type="entry name" value="Mannose-Binding Protein A, subunit A"/>
    <property type="match status" value="1"/>
</dbReference>
<accession>A0A3B1IN84</accession>
<dbReference type="AlphaFoldDB" id="A0A3B1IN84"/>